<accession>A0ABP7EFC4</accession>
<feature type="compositionally biased region" description="Low complexity" evidence="3">
    <location>
        <begin position="280"/>
        <end position="291"/>
    </location>
</feature>
<dbReference type="PANTHER" id="PTHR41251:SF1">
    <property type="entry name" value="NON-HOMOLOGOUS END JOINING PROTEIN KU"/>
    <property type="match status" value="1"/>
</dbReference>
<comment type="similarity">
    <text evidence="2">Belongs to the prokaryotic Ku family.</text>
</comment>
<keyword evidence="2" id="KW-0233">DNA recombination</keyword>
<comment type="function">
    <text evidence="2">With LigD forms a non-homologous end joining (NHEJ) DNA repair enzyme, which repairs dsDNA breaks with reduced fidelity. Binds linear dsDNA with 5'- and 3'- overhangs but not closed circular dsDNA nor ssDNA. Recruits and stimulates the ligase activity of LigD.</text>
</comment>
<gene>
    <name evidence="2" type="primary">ku</name>
    <name evidence="5" type="ORF">GCM10022268_27780</name>
</gene>
<evidence type="ECO:0000313" key="6">
    <source>
        <dbReference type="Proteomes" id="UP001500523"/>
    </source>
</evidence>
<keyword evidence="6" id="KW-1185">Reference proteome</keyword>
<dbReference type="InterPro" id="IPR006164">
    <property type="entry name" value="DNA_bd_Ku70/Ku80"/>
</dbReference>
<dbReference type="RefSeq" id="WP_344693996.1">
    <property type="nucleotide sequence ID" value="NZ_BAABBF010000006.1"/>
</dbReference>
<evidence type="ECO:0000259" key="4">
    <source>
        <dbReference type="SMART" id="SM00559"/>
    </source>
</evidence>
<dbReference type="EMBL" id="BAABBF010000006">
    <property type="protein sequence ID" value="GAA3717786.1"/>
    <property type="molecule type" value="Genomic_DNA"/>
</dbReference>
<dbReference type="Pfam" id="PF02735">
    <property type="entry name" value="Ku"/>
    <property type="match status" value="1"/>
</dbReference>
<keyword evidence="1 2" id="KW-0238">DNA-binding</keyword>
<name>A0ABP7EFC4_9SPHN</name>
<comment type="caution">
    <text evidence="5">The sequence shown here is derived from an EMBL/GenBank/DDBJ whole genome shotgun (WGS) entry which is preliminary data.</text>
</comment>
<dbReference type="PIRSF" id="PIRSF006493">
    <property type="entry name" value="Prok_Ku"/>
    <property type="match status" value="1"/>
</dbReference>
<organism evidence="5 6">
    <name type="scientific">Sphingomonas cynarae</name>
    <dbReference type="NCBI Taxonomy" id="930197"/>
    <lineage>
        <taxon>Bacteria</taxon>
        <taxon>Pseudomonadati</taxon>
        <taxon>Pseudomonadota</taxon>
        <taxon>Alphaproteobacteria</taxon>
        <taxon>Sphingomonadales</taxon>
        <taxon>Sphingomonadaceae</taxon>
        <taxon>Sphingomonas</taxon>
    </lineage>
</organism>
<reference evidence="6" key="1">
    <citation type="journal article" date="2019" name="Int. J. Syst. Evol. Microbiol.">
        <title>The Global Catalogue of Microorganisms (GCM) 10K type strain sequencing project: providing services to taxonomists for standard genome sequencing and annotation.</title>
        <authorList>
            <consortium name="The Broad Institute Genomics Platform"/>
            <consortium name="The Broad Institute Genome Sequencing Center for Infectious Disease"/>
            <person name="Wu L."/>
            <person name="Ma J."/>
        </authorList>
    </citation>
    <scope>NUCLEOTIDE SEQUENCE [LARGE SCALE GENOMIC DNA]</scope>
    <source>
        <strain evidence="6">JCM 17498</strain>
    </source>
</reference>
<dbReference type="HAMAP" id="MF_01875">
    <property type="entry name" value="Prokaryotic_Ku"/>
    <property type="match status" value="1"/>
</dbReference>
<sequence length="297" mass="32853">MAARAYWQGQIKLALVSIPVEIYSATRSGATVSFKQIHEPSGKLIHYEKVVTGIGPVDQDEIMKGYEVAKGEYVLLEQDEIDAVKLESKKTLELTQFVDADAVDVLYYEKPFFVVPADDLANEAFIVLREALKRTRKVGLGQLALRGREYVVSLKPSGRGMVLETLRYADEMEKAQGYFREIPDDEPEGELLELAEALIDRKSGPFHPQEYHDRYVDALRDLIERKRKARGKKIVEDDGQGDTAKGGNVVDLMAALRQSMGGKAAPSPAKKPAPKKPATKKTAAGKPAAKQAARKRA</sequence>
<dbReference type="Gene3D" id="2.40.290.10">
    <property type="match status" value="1"/>
</dbReference>
<dbReference type="PANTHER" id="PTHR41251">
    <property type="entry name" value="NON-HOMOLOGOUS END JOINING PROTEIN KU"/>
    <property type="match status" value="1"/>
</dbReference>
<comment type="subunit">
    <text evidence="2">Homodimer. Interacts with LigD.</text>
</comment>
<evidence type="ECO:0000256" key="3">
    <source>
        <dbReference type="SAM" id="MobiDB-lite"/>
    </source>
</evidence>
<dbReference type="SUPFAM" id="SSF100939">
    <property type="entry name" value="SPOC domain-like"/>
    <property type="match status" value="1"/>
</dbReference>
<protein>
    <recommendedName>
        <fullName evidence="2">Non-homologous end joining protein Ku</fullName>
    </recommendedName>
</protein>
<evidence type="ECO:0000256" key="1">
    <source>
        <dbReference type="ARBA" id="ARBA00023125"/>
    </source>
</evidence>
<keyword evidence="2" id="KW-0227">DNA damage</keyword>
<dbReference type="InterPro" id="IPR016194">
    <property type="entry name" value="SPOC-like_C_dom_sf"/>
</dbReference>
<dbReference type="InterPro" id="IPR009187">
    <property type="entry name" value="Prok_Ku"/>
</dbReference>
<proteinExistence type="inferred from homology"/>
<feature type="domain" description="Ku" evidence="4">
    <location>
        <begin position="54"/>
        <end position="183"/>
    </location>
</feature>
<evidence type="ECO:0000256" key="2">
    <source>
        <dbReference type="HAMAP-Rule" id="MF_01875"/>
    </source>
</evidence>
<dbReference type="Proteomes" id="UP001500523">
    <property type="component" value="Unassembled WGS sequence"/>
</dbReference>
<keyword evidence="2" id="KW-0234">DNA repair</keyword>
<dbReference type="NCBIfam" id="TIGR02772">
    <property type="entry name" value="Ku_bact"/>
    <property type="match status" value="1"/>
</dbReference>
<dbReference type="SMART" id="SM00559">
    <property type="entry name" value="Ku78"/>
    <property type="match status" value="1"/>
</dbReference>
<evidence type="ECO:0000313" key="5">
    <source>
        <dbReference type="EMBL" id="GAA3717786.1"/>
    </source>
</evidence>
<feature type="region of interest" description="Disordered" evidence="3">
    <location>
        <begin position="255"/>
        <end position="297"/>
    </location>
</feature>